<evidence type="ECO:0000313" key="3">
    <source>
        <dbReference type="Proteomes" id="UP000697710"/>
    </source>
</evidence>
<proteinExistence type="predicted"/>
<reference evidence="2" key="2">
    <citation type="journal article" date="2021" name="Microbiome">
        <title>Successional dynamics and alternative stable states in a saline activated sludge microbial community over 9 years.</title>
        <authorList>
            <person name="Wang Y."/>
            <person name="Ye J."/>
            <person name="Ju F."/>
            <person name="Liu L."/>
            <person name="Boyd J.A."/>
            <person name="Deng Y."/>
            <person name="Parks D.H."/>
            <person name="Jiang X."/>
            <person name="Yin X."/>
            <person name="Woodcroft B.J."/>
            <person name="Tyson G.W."/>
            <person name="Hugenholtz P."/>
            <person name="Polz M.F."/>
            <person name="Zhang T."/>
        </authorList>
    </citation>
    <scope>NUCLEOTIDE SEQUENCE</scope>
    <source>
        <strain evidence="2">HKST-UBA01</strain>
    </source>
</reference>
<gene>
    <name evidence="2" type="ORF">KC729_13740</name>
</gene>
<name>A0A956M1B4_UNCEI</name>
<dbReference type="EMBL" id="JAGQHR010000464">
    <property type="protein sequence ID" value="MCA9728747.1"/>
    <property type="molecule type" value="Genomic_DNA"/>
</dbReference>
<feature type="chain" id="PRO_5037155152" description="Secreted protein" evidence="1">
    <location>
        <begin position="26"/>
        <end position="247"/>
    </location>
</feature>
<keyword evidence="1" id="KW-0732">Signal</keyword>
<evidence type="ECO:0008006" key="4">
    <source>
        <dbReference type="Google" id="ProtNLM"/>
    </source>
</evidence>
<accession>A0A956M1B4</accession>
<evidence type="ECO:0000256" key="1">
    <source>
        <dbReference type="SAM" id="SignalP"/>
    </source>
</evidence>
<dbReference type="AlphaFoldDB" id="A0A956M1B4"/>
<organism evidence="2 3">
    <name type="scientific">Eiseniibacteriota bacterium</name>
    <dbReference type="NCBI Taxonomy" id="2212470"/>
    <lineage>
        <taxon>Bacteria</taxon>
        <taxon>Candidatus Eiseniibacteriota</taxon>
    </lineage>
</organism>
<feature type="signal peptide" evidence="1">
    <location>
        <begin position="1"/>
        <end position="25"/>
    </location>
</feature>
<protein>
    <recommendedName>
        <fullName evidence="4">Secreted protein</fullName>
    </recommendedName>
</protein>
<evidence type="ECO:0000313" key="2">
    <source>
        <dbReference type="EMBL" id="MCA9728747.1"/>
    </source>
</evidence>
<feature type="non-terminal residue" evidence="2">
    <location>
        <position position="247"/>
    </location>
</feature>
<dbReference type="Proteomes" id="UP000697710">
    <property type="component" value="Unassembled WGS sequence"/>
</dbReference>
<reference evidence="2" key="1">
    <citation type="submission" date="2020-04" db="EMBL/GenBank/DDBJ databases">
        <authorList>
            <person name="Zhang T."/>
        </authorList>
    </citation>
    <scope>NUCLEOTIDE SEQUENCE</scope>
    <source>
        <strain evidence="2">HKST-UBA01</strain>
    </source>
</reference>
<comment type="caution">
    <text evidence="2">The sequence shown here is derived from an EMBL/GenBank/DDBJ whole genome shotgun (WGS) entry which is preliminary data.</text>
</comment>
<sequence>MHRSWRLFFFSAAALCTVSATTVMAQHTFQDNIIYECFSNANPATSGGGLFSARELVDALCNDEPAVSANELLVNPYAPATPFVTNNTGWAPKETSIAVGSRGCGIAAAAQLIARQDQDPTCECTPRDCPNFIVPVCYRGAVPPASFLLPGQPQWYEGWINTTYGSSDVPALPVKLIGPGNASDGDANPWVWEPGFTYVLRGRCSVPAGQTLTILPGVLVRAGSNAPPDYLVCEPGGKMNAQGTAQA</sequence>